<comment type="subcellular location">
    <subcellularLocation>
        <location evidence="1">Membrane</location>
        <topology evidence="1">Multi-pass membrane protein</topology>
    </subcellularLocation>
</comment>
<evidence type="ECO:0000256" key="5">
    <source>
        <dbReference type="SAM" id="MobiDB-lite"/>
    </source>
</evidence>
<dbReference type="InterPro" id="IPR020846">
    <property type="entry name" value="MFS_dom"/>
</dbReference>
<protein>
    <submittedName>
        <fullName evidence="8">MFS transporter</fullName>
    </submittedName>
</protein>
<feature type="domain" description="Major facilitator superfamily (MFS) profile" evidence="7">
    <location>
        <begin position="28"/>
        <end position="441"/>
    </location>
</feature>
<proteinExistence type="predicted"/>
<feature type="transmembrane region" description="Helical" evidence="6">
    <location>
        <begin position="63"/>
        <end position="86"/>
    </location>
</feature>
<name>A0A843YLB6_9BURK</name>
<evidence type="ECO:0000256" key="2">
    <source>
        <dbReference type="ARBA" id="ARBA00022692"/>
    </source>
</evidence>
<dbReference type="PANTHER" id="PTHR23508:SF10">
    <property type="entry name" value="CARBOXYLIC ACID TRANSPORTER PROTEIN HOMOLOG"/>
    <property type="match status" value="1"/>
</dbReference>
<feature type="transmembrane region" description="Helical" evidence="6">
    <location>
        <begin position="391"/>
        <end position="413"/>
    </location>
</feature>
<dbReference type="PROSITE" id="PS50850">
    <property type="entry name" value="MFS"/>
    <property type="match status" value="1"/>
</dbReference>
<dbReference type="Pfam" id="PF07690">
    <property type="entry name" value="MFS_1"/>
    <property type="match status" value="2"/>
</dbReference>
<dbReference type="GO" id="GO:0046943">
    <property type="term" value="F:carboxylic acid transmembrane transporter activity"/>
    <property type="evidence" value="ECO:0007669"/>
    <property type="project" value="TreeGrafter"/>
</dbReference>
<feature type="transmembrane region" description="Helical" evidence="6">
    <location>
        <begin position="119"/>
        <end position="140"/>
    </location>
</feature>
<evidence type="ECO:0000256" key="3">
    <source>
        <dbReference type="ARBA" id="ARBA00022989"/>
    </source>
</evidence>
<keyword evidence="2 6" id="KW-0812">Transmembrane</keyword>
<feature type="transmembrane region" description="Helical" evidence="6">
    <location>
        <begin position="300"/>
        <end position="319"/>
    </location>
</feature>
<gene>
    <name evidence="8" type="ORF">GEV47_05910</name>
</gene>
<dbReference type="OrthoDB" id="7066727at2"/>
<accession>A0A843YLB6</accession>
<feature type="transmembrane region" description="Helical" evidence="6">
    <location>
        <begin position="182"/>
        <end position="202"/>
    </location>
</feature>
<feature type="transmembrane region" description="Helical" evidence="6">
    <location>
        <begin position="93"/>
        <end position="113"/>
    </location>
</feature>
<feature type="region of interest" description="Disordered" evidence="5">
    <location>
        <begin position="447"/>
        <end position="469"/>
    </location>
</feature>
<evidence type="ECO:0000313" key="8">
    <source>
        <dbReference type="EMBL" id="MQR00215.1"/>
    </source>
</evidence>
<feature type="transmembrane region" description="Helical" evidence="6">
    <location>
        <begin position="351"/>
        <end position="379"/>
    </location>
</feature>
<dbReference type="InterPro" id="IPR011701">
    <property type="entry name" value="MFS"/>
</dbReference>
<dbReference type="AlphaFoldDB" id="A0A843YLB6"/>
<dbReference type="EMBL" id="WINI01000002">
    <property type="protein sequence ID" value="MQR00215.1"/>
    <property type="molecule type" value="Genomic_DNA"/>
</dbReference>
<dbReference type="PANTHER" id="PTHR23508">
    <property type="entry name" value="CARBOXYLIC ACID TRANSPORTER PROTEIN HOMOLOG"/>
    <property type="match status" value="1"/>
</dbReference>
<dbReference type="SUPFAM" id="SSF103473">
    <property type="entry name" value="MFS general substrate transporter"/>
    <property type="match status" value="1"/>
</dbReference>
<dbReference type="Proteomes" id="UP000451565">
    <property type="component" value="Unassembled WGS sequence"/>
</dbReference>
<dbReference type="CDD" id="cd17365">
    <property type="entry name" value="MFS_PcaK_like"/>
    <property type="match status" value="1"/>
</dbReference>
<evidence type="ECO:0000256" key="1">
    <source>
        <dbReference type="ARBA" id="ARBA00004141"/>
    </source>
</evidence>
<keyword evidence="4 6" id="KW-0472">Membrane</keyword>
<feature type="transmembrane region" description="Helical" evidence="6">
    <location>
        <begin position="267"/>
        <end position="288"/>
    </location>
</feature>
<dbReference type="GO" id="GO:0005886">
    <property type="term" value="C:plasma membrane"/>
    <property type="evidence" value="ECO:0007669"/>
    <property type="project" value="TreeGrafter"/>
</dbReference>
<evidence type="ECO:0000313" key="9">
    <source>
        <dbReference type="Proteomes" id="UP000451565"/>
    </source>
</evidence>
<dbReference type="InterPro" id="IPR036259">
    <property type="entry name" value="MFS_trans_sf"/>
</dbReference>
<evidence type="ECO:0000256" key="6">
    <source>
        <dbReference type="SAM" id="Phobius"/>
    </source>
</evidence>
<feature type="transmembrane region" description="Helical" evidence="6">
    <location>
        <begin position="28"/>
        <end position="51"/>
    </location>
</feature>
<organism evidence="8 9">
    <name type="scientific">Glaciimonas soli</name>
    <dbReference type="NCBI Taxonomy" id="2590999"/>
    <lineage>
        <taxon>Bacteria</taxon>
        <taxon>Pseudomonadati</taxon>
        <taxon>Pseudomonadota</taxon>
        <taxon>Betaproteobacteria</taxon>
        <taxon>Burkholderiales</taxon>
        <taxon>Oxalobacteraceae</taxon>
        <taxon>Glaciimonas</taxon>
    </lineage>
</organism>
<dbReference type="Gene3D" id="1.20.1250.20">
    <property type="entry name" value="MFS general substrate transporter like domains"/>
    <property type="match status" value="1"/>
</dbReference>
<feature type="transmembrane region" description="Helical" evidence="6">
    <location>
        <begin position="326"/>
        <end position="345"/>
    </location>
</feature>
<comment type="caution">
    <text evidence="8">The sequence shown here is derived from an EMBL/GenBank/DDBJ whole genome shotgun (WGS) entry which is preliminary data.</text>
</comment>
<dbReference type="RefSeq" id="WP_153233862.1">
    <property type="nucleotide sequence ID" value="NZ_WINI01000002.1"/>
</dbReference>
<keyword evidence="3 6" id="KW-1133">Transmembrane helix</keyword>
<sequence>MSALQSHDVIDVGDIIERQHIGRFAIKLIVVLGLMMMTEGYDLGALAFAAPAVGRAWHLGRGALGPVFGAFVFGTMVGALVLGYAGDLRGRKWAMLIGTLTLGCFTLATVWSTNLEQMLILRFCAGVGIGGVVPNAIAYITEFAPKRWRASWVTLMYTGYTIGTGLGGFVAAGLIPSFGWEIVFVIGGIAPLLMGGVFALSVPESIRFLALKGRQRDVVARMVTRLLPGTLVDSGSRFVVGEEVGAERSSASFSALLSGRLRLLTPILWLVYIANSMALFFLISWLPYLIEATGIASGRAALISTLFSLGGMSGGLALMRFIDRRGAAVITVLPLIGTPIVALLGSGMPDVLLIAAVFATGFCVTGAQFGLNAVAAMIYPTALRAKGVGTAVGIQKIGAIAGPVIGGMLLARHLPVRELFYFGAIPVLSVTLLSFVLGQLYRRNEEGNRADEDEHGVEQSKSKELIHAV</sequence>
<keyword evidence="9" id="KW-1185">Reference proteome</keyword>
<feature type="transmembrane region" description="Helical" evidence="6">
    <location>
        <begin position="152"/>
        <end position="176"/>
    </location>
</feature>
<reference evidence="8 9" key="1">
    <citation type="submission" date="2019-10" db="EMBL/GenBank/DDBJ databases">
        <title>Glaciimonas soli sp. nov., a psychrophilic bacterium isolated from the forest soil of a high elevation mountain in Taiwan.</title>
        <authorList>
            <person name="Wang L.-T."/>
            <person name="Shieh W.Y."/>
        </authorList>
    </citation>
    <scope>NUCLEOTIDE SEQUENCE [LARGE SCALE GENOMIC DNA]</scope>
    <source>
        <strain evidence="8 9">GS1</strain>
    </source>
</reference>
<feature type="transmembrane region" description="Helical" evidence="6">
    <location>
        <begin position="419"/>
        <end position="441"/>
    </location>
</feature>
<evidence type="ECO:0000256" key="4">
    <source>
        <dbReference type="ARBA" id="ARBA00023136"/>
    </source>
</evidence>
<evidence type="ECO:0000259" key="7">
    <source>
        <dbReference type="PROSITE" id="PS50850"/>
    </source>
</evidence>